<accession>A0ABR4NUS1</accession>
<comment type="caution">
    <text evidence="2">The sequence shown here is derived from an EMBL/GenBank/DDBJ whole genome shotgun (WGS) entry which is preliminary data.</text>
</comment>
<dbReference type="PIRSF" id="PIRSF022909">
    <property type="entry name" value="UCP022909"/>
    <property type="match status" value="1"/>
</dbReference>
<sequence>MDKIAKIFENSWENIVNIDPKKGLRLVIIAGAYILLRGLVTRDQNRRQLARQVRQQEEKVKEERQKTLLERPDELDVSAQSSSTEFGWGKKTRHRVKKQQQLFESAVEDLKRQQELKLSGAIRDDSDEEIEELLED</sequence>
<evidence type="ECO:0000256" key="1">
    <source>
        <dbReference type="SAM" id="MobiDB-lite"/>
    </source>
</evidence>
<dbReference type="PANTHER" id="PTHR28199">
    <property type="entry name" value="PROCESSING OF GAS1 AND ALP PROTEIN 2"/>
    <property type="match status" value="1"/>
</dbReference>
<dbReference type="Proteomes" id="UP001623330">
    <property type="component" value="Unassembled WGS sequence"/>
</dbReference>
<gene>
    <name evidence="2" type="ORF">RNJ44_04368</name>
</gene>
<dbReference type="EMBL" id="JBEVYD010000005">
    <property type="protein sequence ID" value="KAL3232452.1"/>
    <property type="molecule type" value="Genomic_DNA"/>
</dbReference>
<dbReference type="Pfam" id="PF07543">
    <property type="entry name" value="PGA2"/>
    <property type="match status" value="1"/>
</dbReference>
<evidence type="ECO:0000313" key="2">
    <source>
        <dbReference type="EMBL" id="KAL3232452.1"/>
    </source>
</evidence>
<feature type="region of interest" description="Disordered" evidence="1">
    <location>
        <begin position="71"/>
        <end position="93"/>
    </location>
</feature>
<reference evidence="2 3" key="1">
    <citation type="submission" date="2024-05" db="EMBL/GenBank/DDBJ databases">
        <title>Long read based assembly of the Candida bracarensis genome reveals expanded adhesin content.</title>
        <authorList>
            <person name="Marcet-Houben M."/>
            <person name="Ksiezopolska E."/>
            <person name="Gabaldon T."/>
        </authorList>
    </citation>
    <scope>NUCLEOTIDE SEQUENCE [LARGE SCALE GENOMIC DNA]</scope>
    <source>
        <strain evidence="2 3">CBM6</strain>
    </source>
</reference>
<proteinExistence type="predicted"/>
<dbReference type="InterPro" id="IPR011431">
    <property type="entry name" value="Trafficking_Pga2"/>
</dbReference>
<evidence type="ECO:0000313" key="3">
    <source>
        <dbReference type="Proteomes" id="UP001623330"/>
    </source>
</evidence>
<protein>
    <submittedName>
        <fullName evidence="2">Processing of GAS1 and ALP protein 2</fullName>
    </submittedName>
</protein>
<name>A0ABR4NUS1_9SACH</name>
<dbReference type="PANTHER" id="PTHR28199:SF1">
    <property type="entry name" value="PROCESSING OF GAS1 AND ALP PROTEIN 2"/>
    <property type="match status" value="1"/>
</dbReference>
<keyword evidence="3" id="KW-1185">Reference proteome</keyword>
<organism evidence="2 3">
    <name type="scientific">Nakaseomyces bracarensis</name>
    <dbReference type="NCBI Taxonomy" id="273131"/>
    <lineage>
        <taxon>Eukaryota</taxon>
        <taxon>Fungi</taxon>
        <taxon>Dikarya</taxon>
        <taxon>Ascomycota</taxon>
        <taxon>Saccharomycotina</taxon>
        <taxon>Saccharomycetes</taxon>
        <taxon>Saccharomycetales</taxon>
        <taxon>Saccharomycetaceae</taxon>
        <taxon>Nakaseomyces</taxon>
    </lineage>
</organism>